<dbReference type="EMBL" id="RAYQ01000012">
    <property type="protein sequence ID" value="RKI90902.1"/>
    <property type="molecule type" value="Genomic_DNA"/>
</dbReference>
<feature type="domain" description="Metallo-beta-lactamase" evidence="1">
    <location>
        <begin position="64"/>
        <end position="244"/>
    </location>
</feature>
<dbReference type="OrthoDB" id="9781189at2"/>
<evidence type="ECO:0000259" key="1">
    <source>
        <dbReference type="Pfam" id="PF12706"/>
    </source>
</evidence>
<dbReference type="Proteomes" id="UP000280696">
    <property type="component" value="Unassembled WGS sequence"/>
</dbReference>
<dbReference type="AlphaFoldDB" id="A0A3A9AHE3"/>
<dbReference type="Gene3D" id="3.60.15.10">
    <property type="entry name" value="Ribonuclease Z/Hydroxyacylglutathione hydrolase-like"/>
    <property type="match status" value="1"/>
</dbReference>
<dbReference type="RefSeq" id="WP_120470188.1">
    <property type="nucleotide sequence ID" value="NZ_RAYQ01000012.1"/>
</dbReference>
<dbReference type="PANTHER" id="PTHR42663">
    <property type="entry name" value="HYDROLASE C777.06C-RELATED-RELATED"/>
    <property type="match status" value="1"/>
</dbReference>
<proteinExistence type="predicted"/>
<keyword evidence="3" id="KW-1185">Reference proteome</keyword>
<accession>A0A3A9AHE3</accession>
<dbReference type="InterPro" id="IPR036866">
    <property type="entry name" value="RibonucZ/Hydroxyglut_hydro"/>
</dbReference>
<evidence type="ECO:0000313" key="2">
    <source>
        <dbReference type="EMBL" id="RKI90902.1"/>
    </source>
</evidence>
<reference evidence="2 3" key="1">
    <citation type="submission" date="2018-09" db="EMBL/GenBank/DDBJ databases">
        <title>Murine metabolic-syndrome-specific gut microbial biobank.</title>
        <authorList>
            <person name="Liu C."/>
        </authorList>
    </citation>
    <scope>NUCLEOTIDE SEQUENCE [LARGE SCALE GENOMIC DNA]</scope>
    <source>
        <strain evidence="2 3">0.1xD8-82</strain>
    </source>
</reference>
<gene>
    <name evidence="2" type="ORF">D7V94_12350</name>
</gene>
<dbReference type="InterPro" id="IPR001279">
    <property type="entry name" value="Metallo-B-lactamas"/>
</dbReference>
<protein>
    <recommendedName>
        <fullName evidence="1">Metallo-beta-lactamase domain-containing protein</fullName>
    </recommendedName>
</protein>
<name>A0A3A9AHE3_9FIRM</name>
<dbReference type="PANTHER" id="PTHR42663:SF6">
    <property type="entry name" value="HYDROLASE C777.06C-RELATED"/>
    <property type="match status" value="1"/>
</dbReference>
<evidence type="ECO:0000313" key="3">
    <source>
        <dbReference type="Proteomes" id="UP000280696"/>
    </source>
</evidence>
<dbReference type="SUPFAM" id="SSF56281">
    <property type="entry name" value="Metallo-hydrolase/oxidoreductase"/>
    <property type="match status" value="1"/>
</dbReference>
<comment type="caution">
    <text evidence="2">The sequence shown here is derived from an EMBL/GenBank/DDBJ whole genome shotgun (WGS) entry which is preliminary data.</text>
</comment>
<organism evidence="2 3">
    <name type="scientific">Parablautia intestinalis</name>
    <dbReference type="NCBI Taxonomy" id="2320100"/>
    <lineage>
        <taxon>Bacteria</taxon>
        <taxon>Bacillati</taxon>
        <taxon>Bacillota</taxon>
        <taxon>Clostridia</taxon>
        <taxon>Lachnospirales</taxon>
        <taxon>Lachnospiraceae</taxon>
        <taxon>Parablautia</taxon>
    </lineage>
</organism>
<sequence length="275" mass="31847">MKIQYLGTAAAEGWPGIFCNCEMCKEARRRKGKDIRTRSQAVIDDKIVIDLPPDTYLHMLTYGLNMPSIQTMLVTHSHQDHWYPEELMMRREGFAVDMKGTLSIYGNDAVKESLKRVVSEALEYSPHRAQIEYHEIKEFTTYSSQGYEFIPLKATHNPRENCFIYIIKKDGKSLLYANDTGYLAEETWDFMQNEHFDLVSMDCTMQRIKIPTNHMGLPNNVDVVERLKKMGCVDKNTKYVVTHFSHNGGWLHEEMEKQAAVYGFDVAYDGMTVEF</sequence>
<dbReference type="Pfam" id="PF12706">
    <property type="entry name" value="Lactamase_B_2"/>
    <property type="match status" value="1"/>
</dbReference>